<dbReference type="Proteomes" id="UP001500141">
    <property type="component" value="Unassembled WGS sequence"/>
</dbReference>
<dbReference type="Pfam" id="PF01757">
    <property type="entry name" value="Acyl_transf_3"/>
    <property type="match status" value="1"/>
</dbReference>
<keyword evidence="4" id="KW-1185">Reference proteome</keyword>
<feature type="transmembrane region" description="Helical" evidence="1">
    <location>
        <begin position="290"/>
        <end position="314"/>
    </location>
</feature>
<feature type="transmembrane region" description="Helical" evidence="1">
    <location>
        <begin position="166"/>
        <end position="185"/>
    </location>
</feature>
<gene>
    <name evidence="3" type="ORF">GCM10023230_17840</name>
</gene>
<keyword evidence="1" id="KW-0812">Transmembrane</keyword>
<accession>A0ABP8ZWU7</accession>
<dbReference type="InterPro" id="IPR050879">
    <property type="entry name" value="Acyltransferase_3"/>
</dbReference>
<evidence type="ECO:0000313" key="3">
    <source>
        <dbReference type="EMBL" id="GAA4768374.1"/>
    </source>
</evidence>
<organism evidence="3 4">
    <name type="scientific">Flavobacterium hankyongi</name>
    <dbReference type="NCBI Taxonomy" id="1176532"/>
    <lineage>
        <taxon>Bacteria</taxon>
        <taxon>Pseudomonadati</taxon>
        <taxon>Bacteroidota</taxon>
        <taxon>Flavobacteriia</taxon>
        <taxon>Flavobacteriales</taxon>
        <taxon>Flavobacteriaceae</taxon>
        <taxon>Flavobacterium</taxon>
    </lineage>
</organism>
<dbReference type="InterPro" id="IPR002656">
    <property type="entry name" value="Acyl_transf_3_dom"/>
</dbReference>
<proteinExistence type="predicted"/>
<protein>
    <recommendedName>
        <fullName evidence="2">Acyltransferase 3 domain-containing protein</fullName>
    </recommendedName>
</protein>
<evidence type="ECO:0000313" key="4">
    <source>
        <dbReference type="Proteomes" id="UP001500141"/>
    </source>
</evidence>
<feature type="transmembrane region" description="Helical" evidence="1">
    <location>
        <begin position="58"/>
        <end position="76"/>
    </location>
</feature>
<feature type="transmembrane region" description="Helical" evidence="1">
    <location>
        <begin position="20"/>
        <end position="37"/>
    </location>
</feature>
<sequence length="324" mass="38349">MNRGFPHYNDLPIFHRGTEAVFAFFCLSGFLIIRNLFIEKEKDEINLKKFYLRRILRILPLYYLVLIIGLLFYHLIAPRFGFTHGTEYNLSIALLLGFTFFPNILATYAPGGIIEILWSIGIEEQFYIFIAPVIYRLKAKSSLLFLVIFTIFYFILFHFGTLSEVLIKYGMYFFYFSFSGIIAYYSIKIDTSKTNPLIGYIFYILSISIFFTDFFKNSFDRSIYNFICMISFPMSIYFLSLKPVKLLENKILIKLGEISYGIYMYHVIVFQLVGFIFFKTNINKLVSETYSIVIFNFAVFIFTISISYISYHYFEKKFLKLKTY</sequence>
<dbReference type="EMBL" id="BAABIP010000015">
    <property type="protein sequence ID" value="GAA4768374.1"/>
    <property type="molecule type" value="Genomic_DNA"/>
</dbReference>
<name>A0ABP8ZWU7_9FLAO</name>
<dbReference type="PANTHER" id="PTHR23028">
    <property type="entry name" value="ACETYLTRANSFERASE"/>
    <property type="match status" value="1"/>
</dbReference>
<feature type="transmembrane region" description="Helical" evidence="1">
    <location>
        <begin position="197"/>
        <end position="215"/>
    </location>
</feature>
<feature type="domain" description="Acyltransferase 3" evidence="2">
    <location>
        <begin position="20"/>
        <end position="311"/>
    </location>
</feature>
<feature type="transmembrane region" description="Helical" evidence="1">
    <location>
        <begin position="143"/>
        <end position="160"/>
    </location>
</feature>
<feature type="transmembrane region" description="Helical" evidence="1">
    <location>
        <begin position="260"/>
        <end position="278"/>
    </location>
</feature>
<dbReference type="PANTHER" id="PTHR23028:SF53">
    <property type="entry name" value="ACYL_TRANSF_3 DOMAIN-CONTAINING PROTEIN"/>
    <property type="match status" value="1"/>
</dbReference>
<evidence type="ECO:0000259" key="2">
    <source>
        <dbReference type="Pfam" id="PF01757"/>
    </source>
</evidence>
<evidence type="ECO:0000256" key="1">
    <source>
        <dbReference type="SAM" id="Phobius"/>
    </source>
</evidence>
<keyword evidence="1" id="KW-0472">Membrane</keyword>
<reference evidence="4" key="1">
    <citation type="journal article" date="2019" name="Int. J. Syst. Evol. Microbiol.">
        <title>The Global Catalogue of Microorganisms (GCM) 10K type strain sequencing project: providing services to taxonomists for standard genome sequencing and annotation.</title>
        <authorList>
            <consortium name="The Broad Institute Genomics Platform"/>
            <consortium name="The Broad Institute Genome Sequencing Center for Infectious Disease"/>
            <person name="Wu L."/>
            <person name="Ma J."/>
        </authorList>
    </citation>
    <scope>NUCLEOTIDE SEQUENCE [LARGE SCALE GENOMIC DNA]</scope>
    <source>
        <strain evidence="4">JCM 18198</strain>
    </source>
</reference>
<feature type="transmembrane region" description="Helical" evidence="1">
    <location>
        <begin position="221"/>
        <end position="239"/>
    </location>
</feature>
<keyword evidence="1" id="KW-1133">Transmembrane helix</keyword>
<comment type="caution">
    <text evidence="3">The sequence shown here is derived from an EMBL/GenBank/DDBJ whole genome shotgun (WGS) entry which is preliminary data.</text>
</comment>